<accession>A0A1S3ITF2</accession>
<proteinExistence type="predicted"/>
<evidence type="ECO:0000259" key="3">
    <source>
        <dbReference type="Pfam" id="PF12770"/>
    </source>
</evidence>
<dbReference type="GeneID" id="106167061"/>
<gene>
    <name evidence="5" type="primary">LOC106167061</name>
</gene>
<dbReference type="KEGG" id="lak:106167061"/>
<dbReference type="SUPFAM" id="SSF48452">
    <property type="entry name" value="TPR-like"/>
    <property type="match status" value="2"/>
</dbReference>
<dbReference type="InterPro" id="IPR019734">
    <property type="entry name" value="TPR_rpt"/>
</dbReference>
<protein>
    <submittedName>
        <fullName evidence="5">Tetratricopeptide repeat protein 28 isoform X1</fullName>
    </submittedName>
</protein>
<evidence type="ECO:0000256" key="2">
    <source>
        <dbReference type="SAM" id="MobiDB-lite"/>
    </source>
</evidence>
<evidence type="ECO:0000313" key="4">
    <source>
        <dbReference type="Proteomes" id="UP000085678"/>
    </source>
</evidence>
<dbReference type="InParanoid" id="A0A1S3ITF2"/>
<feature type="region of interest" description="Disordered" evidence="2">
    <location>
        <begin position="605"/>
        <end position="643"/>
    </location>
</feature>
<dbReference type="PROSITE" id="PS50005">
    <property type="entry name" value="TPR"/>
    <property type="match status" value="1"/>
</dbReference>
<dbReference type="InterPro" id="IPR024983">
    <property type="entry name" value="CHAT_dom"/>
</dbReference>
<evidence type="ECO:0000313" key="5">
    <source>
        <dbReference type="RefSeq" id="XP_013401211.1"/>
    </source>
</evidence>
<evidence type="ECO:0000256" key="1">
    <source>
        <dbReference type="PROSITE-ProRule" id="PRU00339"/>
    </source>
</evidence>
<keyword evidence="1" id="KW-0802">TPR repeat</keyword>
<name>A0A1S3ITF2_LINAN</name>
<dbReference type="Gene3D" id="1.25.40.10">
    <property type="entry name" value="Tetratricopeptide repeat domain"/>
    <property type="match status" value="2"/>
</dbReference>
<dbReference type="OrthoDB" id="626167at2759"/>
<organism evidence="4 5">
    <name type="scientific">Lingula anatina</name>
    <name type="common">Brachiopod</name>
    <name type="synonym">Lingula unguis</name>
    <dbReference type="NCBI Taxonomy" id="7574"/>
    <lineage>
        <taxon>Eukaryota</taxon>
        <taxon>Metazoa</taxon>
        <taxon>Spiralia</taxon>
        <taxon>Lophotrochozoa</taxon>
        <taxon>Brachiopoda</taxon>
        <taxon>Linguliformea</taxon>
        <taxon>Lingulata</taxon>
        <taxon>Lingulida</taxon>
        <taxon>Linguloidea</taxon>
        <taxon>Lingulidae</taxon>
        <taxon>Lingula</taxon>
    </lineage>
</organism>
<dbReference type="AlphaFoldDB" id="A0A1S3ITF2"/>
<dbReference type="Proteomes" id="UP000085678">
    <property type="component" value="Unplaced"/>
</dbReference>
<dbReference type="STRING" id="7574.A0A1S3ITF2"/>
<keyword evidence="4" id="KW-1185">Reference proteome</keyword>
<dbReference type="PANTHER" id="PTHR10098:SF108">
    <property type="entry name" value="TETRATRICOPEPTIDE REPEAT PROTEIN 28"/>
    <property type="match status" value="1"/>
</dbReference>
<dbReference type="SMART" id="SM00028">
    <property type="entry name" value="TPR"/>
    <property type="match status" value="6"/>
</dbReference>
<feature type="compositionally biased region" description="Acidic residues" evidence="2">
    <location>
        <begin position="614"/>
        <end position="626"/>
    </location>
</feature>
<sequence length="966" mass="107927">MESSARRSSQVEVDDVQQTLSQIDEHLEKLRSSDFSLINTSNAIEQHLNSAEGLLYVNLPKAREVYEILLKSIDTKDKLLVLRCRHGLVQASLGTLPLSDSLAVAKEGFEYAQCILPNQPQTNEELNAAYLESSFDLATVYRIVGQLDEADRILREALQFAKDHNCRDGAHRAKVLQGIVLLSRGELGVAIRGVFTPLMEESLSDENKGLLLQALGNACRSAAQWGPAKDHMREAISIAKKMGDKAREAERHCDLGTIYRSEGRIADALEHQRKLYDFALERGDMQGLCSACFGIGFSHYSTKPRPDYKQALLHLGLQKRLADRLQDVAMRGIALNCLGKTFTDLGKYEDAIQAFEERVEIAQQTGNIAGEGMAYGNLGTAHRCIGNYEEALKYHHKYLMNAERRDDTGGAAIMLRELALDYLFMDDSANAEVFARKALTTLDTIRAQLGPEDTSKIANYEKNQADAYNLLIYVLVKAGRYKDALVVSEIGRARALTDLMILKAGKSYAPPQSLNETDIYDLARRFQTSFVVYSIVNEIDPRGKRTGWFYIWLVTIEEGVQAPRVYFGKHLNVSDPDLVDESNETIALDEGYFHSLCRSMQTMDDLDRTQNSDSESDSDSEEDETERDPGKMESAQEQPGTTRFKTWVASETPVRMKTEGQLRALYDTCIAPIAKHLPVADVGDESHLRPRLTIIPQDFLFKVPFAALQAPDHSYMVQKFVMNCSPSILAFKLSQERREHLKTLTRKTSMIAIGNPLTPFTGKQLPQLLGAEKEVKRVRKCFKDDDVSLLLGENARKDKTMAEVKAHSVIHIAAHAAPHEGVVDLKEEETEFKTADGDYSTRGCLFMAPSNPDCQGILLASEIMTMDIPALLVVLSCCETGLGKITADGVLGLYRAFLVAGTASVLVSLWKIKDKATCKFMTFFYKQYKKHGDISLALHEAMLKMLQHRKYHKPHHWAAFALMGAS</sequence>
<dbReference type="PANTHER" id="PTHR10098">
    <property type="entry name" value="RAPSYN-RELATED"/>
    <property type="match status" value="1"/>
</dbReference>
<dbReference type="InterPro" id="IPR011990">
    <property type="entry name" value="TPR-like_helical_dom_sf"/>
</dbReference>
<feature type="domain" description="CHAT" evidence="3">
    <location>
        <begin position="662"/>
        <end position="965"/>
    </location>
</feature>
<dbReference type="RefSeq" id="XP_013401211.1">
    <property type="nucleotide sequence ID" value="XM_013545757.1"/>
</dbReference>
<dbReference type="Pfam" id="PF12770">
    <property type="entry name" value="CHAT"/>
    <property type="match status" value="1"/>
</dbReference>
<dbReference type="Pfam" id="PF13424">
    <property type="entry name" value="TPR_12"/>
    <property type="match status" value="1"/>
</dbReference>
<reference evidence="5" key="1">
    <citation type="submission" date="2025-08" db="UniProtKB">
        <authorList>
            <consortium name="RefSeq"/>
        </authorList>
    </citation>
    <scope>IDENTIFICATION</scope>
    <source>
        <tissue evidence="5">Gonads</tissue>
    </source>
</reference>
<feature type="repeat" description="TPR" evidence="1">
    <location>
        <begin position="332"/>
        <end position="365"/>
    </location>
</feature>